<dbReference type="RefSeq" id="YP_009302929.1">
    <property type="nucleotide sequence ID" value="NC_031250.1"/>
</dbReference>
<dbReference type="KEGG" id="vg:29124388"/>
<keyword evidence="2" id="KW-1185">Reference proteome</keyword>
<reference evidence="2" key="1">
    <citation type="submission" date="2014-08" db="EMBL/GenBank/DDBJ databases">
        <authorList>
            <person name="Mandeville R."/>
        </authorList>
    </citation>
    <scope>NUCLEOTIDE SEQUENCE [LARGE SCALE GENOMIC DNA]</scope>
</reference>
<evidence type="ECO:0000313" key="2">
    <source>
        <dbReference type="Proteomes" id="UP000203504"/>
    </source>
</evidence>
<dbReference type="Proteomes" id="UP000203504">
    <property type="component" value="Segment"/>
</dbReference>
<sequence>MLKIKLTKDQAMALRDMMIELEKMGTFSDSSHTSTLDYIVEAIDDKFSGSEE</sequence>
<proteinExistence type="predicted"/>
<gene>
    <name evidence="1" type="ORF">BP63_10</name>
</gene>
<dbReference type="GeneID" id="29124388"/>
<organism evidence="1 2">
    <name type="scientific">Salmonella phage BP63</name>
    <dbReference type="NCBI Taxonomy" id="1543205"/>
    <lineage>
        <taxon>Viruses</taxon>
        <taxon>Duplodnaviria</taxon>
        <taxon>Heunggongvirae</taxon>
        <taxon>Uroviricota</taxon>
        <taxon>Caudoviricetes</taxon>
        <taxon>Rosemountvirus</taxon>
        <taxon>Rosemountvirus BP63</taxon>
    </lineage>
</organism>
<evidence type="ECO:0000313" key="1">
    <source>
        <dbReference type="EMBL" id="AIT13831.1"/>
    </source>
</evidence>
<name>A0A140XG41_9CAUD</name>
<dbReference type="EMBL" id="KM366099">
    <property type="protein sequence ID" value="AIT13831.1"/>
    <property type="molecule type" value="Genomic_DNA"/>
</dbReference>
<protein>
    <submittedName>
        <fullName evidence="1">Uncharacterized protein</fullName>
    </submittedName>
</protein>
<accession>A0A140XG41</accession>